<dbReference type="OrthoDB" id="4763081at2759"/>
<dbReference type="Proteomes" id="UP000722485">
    <property type="component" value="Unassembled WGS sequence"/>
</dbReference>
<organism evidence="2 3">
    <name type="scientific">Cylindrodendrum hubeiense</name>
    <dbReference type="NCBI Taxonomy" id="595255"/>
    <lineage>
        <taxon>Eukaryota</taxon>
        <taxon>Fungi</taxon>
        <taxon>Dikarya</taxon>
        <taxon>Ascomycota</taxon>
        <taxon>Pezizomycotina</taxon>
        <taxon>Sordariomycetes</taxon>
        <taxon>Hypocreomycetidae</taxon>
        <taxon>Hypocreales</taxon>
        <taxon>Nectriaceae</taxon>
        <taxon>Cylindrodendrum</taxon>
    </lineage>
</organism>
<proteinExistence type="predicted"/>
<comment type="caution">
    <text evidence="2">The sequence shown here is derived from an EMBL/GenBank/DDBJ whole genome shotgun (WGS) entry which is preliminary data.</text>
</comment>
<protein>
    <submittedName>
        <fullName evidence="2">Uncharacterized protein</fullName>
    </submittedName>
</protein>
<keyword evidence="3" id="KW-1185">Reference proteome</keyword>
<dbReference type="EMBL" id="JAANBB010000133">
    <property type="protein sequence ID" value="KAF7549017.1"/>
    <property type="molecule type" value="Genomic_DNA"/>
</dbReference>
<name>A0A9P5HAI6_9HYPO</name>
<feature type="region of interest" description="Disordered" evidence="1">
    <location>
        <begin position="1"/>
        <end position="30"/>
    </location>
</feature>
<accession>A0A9P5HAI6</accession>
<dbReference type="AlphaFoldDB" id="A0A9P5HAI6"/>
<gene>
    <name evidence="2" type="ORF">G7Z17_g6672</name>
</gene>
<feature type="compositionally biased region" description="Low complexity" evidence="1">
    <location>
        <begin position="1"/>
        <end position="21"/>
    </location>
</feature>
<sequence>MQQSKRQSASQSTSRPTSQQTRVEDHNHSAPTCHIPLQNAYCLLATGNRPPSPPLRSVLRSPLLSPHFAFKQLTRGIALRGGDSAGARPVTTVALAAEKPFFTMSTVTTCLGVRKLEFFDDHDSPAPDRTGGDSWYAVEQLDDLRSVQVEIKGRFLRIKSPQALQLWDTPNPPRPPFFWYDRQRIPSRVRCVNLEGITGLTAFCRGGVLYWIHPHRDRFDEACPPPQDAAHLTERRGYVRLFFPLAKGEKIAGLWLRVTDSEWSRDAALVVGTSIGRFQTLGGYNNPNEPGTQTRFLGSALSHLLLPDPDPEGLAPNIGTPLRPTGSADVDTRGVFYGHGPPKPDSLYYLSLASLNNVKKFRVFHRWVPGTPEPRTCLGILIEYQDGGLEALGICHDYSASDVVMAPTAIHYRPSPQGLVVQCSSATGRVDVDPNRWLTKPIEGRIRWWFNDKMTESIHVWRE</sequence>
<evidence type="ECO:0000313" key="2">
    <source>
        <dbReference type="EMBL" id="KAF7549017.1"/>
    </source>
</evidence>
<evidence type="ECO:0000256" key="1">
    <source>
        <dbReference type="SAM" id="MobiDB-lite"/>
    </source>
</evidence>
<reference evidence="2" key="1">
    <citation type="submission" date="2020-03" db="EMBL/GenBank/DDBJ databases">
        <title>Draft Genome Sequence of Cylindrodendrum hubeiense.</title>
        <authorList>
            <person name="Buettner E."/>
            <person name="Kellner H."/>
        </authorList>
    </citation>
    <scope>NUCLEOTIDE SEQUENCE</scope>
    <source>
        <strain evidence="2">IHI 201604</strain>
    </source>
</reference>
<evidence type="ECO:0000313" key="3">
    <source>
        <dbReference type="Proteomes" id="UP000722485"/>
    </source>
</evidence>